<dbReference type="AlphaFoldDB" id="A0A080YX51"/>
<gene>
    <name evidence="1" type="ORF">F444_22659</name>
</gene>
<accession>A0A080YX51</accession>
<name>A0A080YX51_PHYNI</name>
<dbReference type="EMBL" id="ANJA01004549">
    <property type="protein sequence ID" value="ETO58962.1"/>
    <property type="molecule type" value="Genomic_DNA"/>
</dbReference>
<dbReference type="Proteomes" id="UP000028582">
    <property type="component" value="Unassembled WGS sequence"/>
</dbReference>
<sequence>MKFGLLTRRFANILTKRKSPQLSTLKDLLAVIVRLVPLWGCHEAMLRKLLQK</sequence>
<comment type="caution">
    <text evidence="1">The sequence shown here is derived from an EMBL/GenBank/DDBJ whole genome shotgun (WGS) entry which is preliminary data.</text>
</comment>
<evidence type="ECO:0000313" key="1">
    <source>
        <dbReference type="EMBL" id="ETO58962.1"/>
    </source>
</evidence>
<organism evidence="1 2">
    <name type="scientific">Phytophthora nicotianae P1976</name>
    <dbReference type="NCBI Taxonomy" id="1317066"/>
    <lineage>
        <taxon>Eukaryota</taxon>
        <taxon>Sar</taxon>
        <taxon>Stramenopiles</taxon>
        <taxon>Oomycota</taxon>
        <taxon>Peronosporomycetes</taxon>
        <taxon>Peronosporales</taxon>
        <taxon>Peronosporaceae</taxon>
        <taxon>Phytophthora</taxon>
    </lineage>
</organism>
<reference evidence="1 2" key="1">
    <citation type="submission" date="2013-11" db="EMBL/GenBank/DDBJ databases">
        <title>The Genome Sequence of Phytophthora parasitica P1976.</title>
        <authorList>
            <consortium name="The Broad Institute Genomics Platform"/>
            <person name="Russ C."/>
            <person name="Tyler B."/>
            <person name="Panabieres F."/>
            <person name="Shan W."/>
            <person name="Tripathy S."/>
            <person name="Grunwald N."/>
            <person name="Machado M."/>
            <person name="Johnson C.S."/>
            <person name="Walker B."/>
            <person name="Young S."/>
            <person name="Zeng Q."/>
            <person name="Gargeya S."/>
            <person name="Fitzgerald M."/>
            <person name="Haas B."/>
            <person name="Abouelleil A."/>
            <person name="Allen A.W."/>
            <person name="Alvarado L."/>
            <person name="Arachchi H.M."/>
            <person name="Berlin A.M."/>
            <person name="Chapman S.B."/>
            <person name="Gainer-Dewar J."/>
            <person name="Goldberg J."/>
            <person name="Griggs A."/>
            <person name="Gujja S."/>
            <person name="Hansen M."/>
            <person name="Howarth C."/>
            <person name="Imamovic A."/>
            <person name="Ireland A."/>
            <person name="Larimer J."/>
            <person name="McCowan C."/>
            <person name="Murphy C."/>
            <person name="Pearson M."/>
            <person name="Poon T.W."/>
            <person name="Priest M."/>
            <person name="Roberts A."/>
            <person name="Saif S."/>
            <person name="Shea T."/>
            <person name="Sisk P."/>
            <person name="Sykes S."/>
            <person name="Wortman J."/>
            <person name="Nusbaum C."/>
            <person name="Birren B."/>
        </authorList>
    </citation>
    <scope>NUCLEOTIDE SEQUENCE [LARGE SCALE GENOMIC DNA]</scope>
    <source>
        <strain evidence="1 2">P1976</strain>
    </source>
</reference>
<proteinExistence type="predicted"/>
<evidence type="ECO:0000313" key="2">
    <source>
        <dbReference type="Proteomes" id="UP000028582"/>
    </source>
</evidence>
<protein>
    <submittedName>
        <fullName evidence="1">Uncharacterized protein</fullName>
    </submittedName>
</protein>